<reference evidence="1 2" key="2">
    <citation type="submission" date="2015-10" db="EMBL/GenBank/DDBJ databases">
        <title>Draft Genome Sequence of Prosthecomicrobium hirschii ATCC 27832.</title>
        <authorList>
            <person name="Daniel J."/>
            <person name="Givan S.A."/>
            <person name="Brun Y.V."/>
            <person name="Brown P.J."/>
        </authorList>
    </citation>
    <scope>NUCLEOTIDE SEQUENCE [LARGE SCALE GENOMIC DNA]</scope>
    <source>
        <strain evidence="1 2">16</strain>
    </source>
</reference>
<evidence type="ECO:0000313" key="1">
    <source>
        <dbReference type="EMBL" id="KPL53180.1"/>
    </source>
</evidence>
<dbReference type="Proteomes" id="UP000048984">
    <property type="component" value="Unassembled WGS sequence"/>
</dbReference>
<proteinExistence type="predicted"/>
<dbReference type="EMBL" id="LJYW01000001">
    <property type="protein sequence ID" value="KPL53180.1"/>
    <property type="molecule type" value="Genomic_DNA"/>
</dbReference>
<protein>
    <submittedName>
        <fullName evidence="1">Uncharacterized protein</fullName>
    </submittedName>
</protein>
<dbReference type="STRING" id="665126.ABB55_13955"/>
<gene>
    <name evidence="1" type="ORF">ABB55_13955</name>
</gene>
<accession>A0A0P6W749</accession>
<dbReference type="AlphaFoldDB" id="A0A0P6W749"/>
<reference evidence="1 2" key="1">
    <citation type="submission" date="2015-09" db="EMBL/GenBank/DDBJ databases">
        <authorList>
            <person name="Jackson K.R."/>
            <person name="Lunt B.L."/>
            <person name="Fisher J.N.B."/>
            <person name="Gardner A.V."/>
            <person name="Bailey M.E."/>
            <person name="Deus L.M."/>
            <person name="Earl A.S."/>
            <person name="Gibby P.D."/>
            <person name="Hartmann K.A."/>
            <person name="Liu J.E."/>
            <person name="Manci A.M."/>
            <person name="Nielsen D.A."/>
            <person name="Solomon M.B."/>
            <person name="Breakwell D.P."/>
            <person name="Burnett S.H."/>
            <person name="Grose J.H."/>
        </authorList>
    </citation>
    <scope>NUCLEOTIDE SEQUENCE [LARGE SCALE GENOMIC DNA]</scope>
    <source>
        <strain evidence="1 2">16</strain>
    </source>
</reference>
<comment type="caution">
    <text evidence="1">The sequence shown here is derived from an EMBL/GenBank/DDBJ whole genome shotgun (WGS) entry which is preliminary data.</text>
</comment>
<evidence type="ECO:0000313" key="2">
    <source>
        <dbReference type="Proteomes" id="UP000048984"/>
    </source>
</evidence>
<dbReference type="RefSeq" id="WP_054359345.1">
    <property type="nucleotide sequence ID" value="NZ_LJYW01000001.1"/>
</dbReference>
<name>A0A0P6W749_9HYPH</name>
<sequence>MLSIAVLTDHIRDLDVAAVAALTTPELACIADDLAEQKASLGLIEDKLRAALDQKYGARAAQRRAEEAKDTGTVRFDDNGFVVVAELPKRVKWDQAKLRHAAEIIRASWGDDPAEYIKTRLEVSEAAYANWPKPLRDLFLPARTVETGKPSYRIETAGEAARSVSLGREAA</sequence>
<keyword evidence="2" id="KW-1185">Reference proteome</keyword>
<organism evidence="1 2">
    <name type="scientific">Prosthecodimorpha hirschii</name>
    <dbReference type="NCBI Taxonomy" id="665126"/>
    <lineage>
        <taxon>Bacteria</taxon>
        <taxon>Pseudomonadati</taxon>
        <taxon>Pseudomonadota</taxon>
        <taxon>Alphaproteobacteria</taxon>
        <taxon>Hyphomicrobiales</taxon>
        <taxon>Ancalomicrobiaceae</taxon>
        <taxon>Prosthecodimorpha</taxon>
    </lineage>
</organism>